<dbReference type="Gene3D" id="2.170.15.10">
    <property type="entry name" value="Proaerolysin, chain A, domain 3"/>
    <property type="match status" value="1"/>
</dbReference>
<comment type="caution">
    <text evidence="2">The sequence shown here is derived from an EMBL/GenBank/DDBJ whole genome shotgun (WGS) entry which is preliminary data.</text>
</comment>
<dbReference type="RefSeq" id="WP_137056749.1">
    <property type="nucleotide sequence ID" value="NZ_SZOD01000002.1"/>
</dbReference>
<dbReference type="EMBL" id="SZOD01000002">
    <property type="protein sequence ID" value="TKI87890.1"/>
    <property type="molecule type" value="Genomic_DNA"/>
</dbReference>
<evidence type="ECO:0000313" key="2">
    <source>
        <dbReference type="EMBL" id="TKI87890.1"/>
    </source>
</evidence>
<dbReference type="SUPFAM" id="SSF56973">
    <property type="entry name" value="Aerolisin/ETX pore-forming domain"/>
    <property type="match status" value="1"/>
</dbReference>
<keyword evidence="1" id="KW-0732">Signal</keyword>
<dbReference type="CDD" id="cd20223">
    <property type="entry name" value="PFM_epsilon-toxin-like"/>
    <property type="match status" value="1"/>
</dbReference>
<evidence type="ECO:0000313" key="3">
    <source>
        <dbReference type="Proteomes" id="UP000305524"/>
    </source>
</evidence>
<sequence length="332" mass="37322">MKSYKKMAVMIPFACMLSVGVVNMPTTSFADSTKNTILNVNTKSDNVYNENKFIQDIKERMTPENTIADPHTATKYVSKPEYRTDVNNLDITAHFDGWGPTKQIELLSYKNDGLVDQTWNSPEKSIKTTESFTYSNQEGVKLGVASKSTLSVKIPFVAEGGQEITLSSEFNYTHTSSNTSTREEEIIFKSQPVICKAGYTTTYFGIVKTANFSGTFKTKSRVHVPTLSYYDQNGYGWKSQETRPDFYNQKVYSLLTDGSKPTPSYLNFESYIQPDNDNIKIPVVDIQSEFSGEGGHYSEIYVKATPIDSPNKSITLPLKEYEKRVAKGLTLE</sequence>
<feature type="chain" id="PRO_5020552269" description="Toxin ETX/toxin MTX2" evidence="1">
    <location>
        <begin position="31"/>
        <end position="332"/>
    </location>
</feature>
<evidence type="ECO:0008006" key="4">
    <source>
        <dbReference type="Google" id="ProtNLM"/>
    </source>
</evidence>
<feature type="signal peptide" evidence="1">
    <location>
        <begin position="1"/>
        <end position="30"/>
    </location>
</feature>
<dbReference type="Pfam" id="PF03318">
    <property type="entry name" value="ETX_MTX2"/>
    <property type="match status" value="1"/>
</dbReference>
<gene>
    <name evidence="2" type="ORF">FC701_00070</name>
</gene>
<evidence type="ECO:0000256" key="1">
    <source>
        <dbReference type="SAM" id="SignalP"/>
    </source>
</evidence>
<reference evidence="2 3" key="1">
    <citation type="journal article" date="2019" name="Environ. Microbiol.">
        <title>An active ?-lactamase is a part of an orchestrated cell wall stress resistance network of Bacillus subtilis and related rhizosphere species.</title>
        <authorList>
            <person name="Bucher T."/>
            <person name="Keren-Paz A."/>
            <person name="Hausser J."/>
            <person name="Olender T."/>
            <person name="Cytryn E."/>
            <person name="Kolodkin-Gal I."/>
        </authorList>
    </citation>
    <scope>NUCLEOTIDE SEQUENCE [LARGE SCALE GENOMIC DNA]</scope>
    <source>
        <strain evidence="2 3">I186</strain>
    </source>
</reference>
<dbReference type="AlphaFoldDB" id="A0A4U3AKH6"/>
<dbReference type="Proteomes" id="UP000305524">
    <property type="component" value="Unassembled WGS sequence"/>
</dbReference>
<name>A0A4U3AKH6_BACMY</name>
<dbReference type="InterPro" id="IPR004991">
    <property type="entry name" value="Aerolysin-like"/>
</dbReference>
<protein>
    <recommendedName>
        <fullName evidence="4">Toxin ETX/toxin MTX2</fullName>
    </recommendedName>
</protein>
<accession>A0A4U3AKH6</accession>
<organism evidence="2 3">
    <name type="scientific">Bacillus mycoides</name>
    <dbReference type="NCBI Taxonomy" id="1405"/>
    <lineage>
        <taxon>Bacteria</taxon>
        <taxon>Bacillati</taxon>
        <taxon>Bacillota</taxon>
        <taxon>Bacilli</taxon>
        <taxon>Bacillales</taxon>
        <taxon>Bacillaceae</taxon>
        <taxon>Bacillus</taxon>
        <taxon>Bacillus cereus group</taxon>
    </lineage>
</organism>
<proteinExistence type="predicted"/>